<dbReference type="Gene3D" id="1.10.1660.10">
    <property type="match status" value="1"/>
</dbReference>
<feature type="coiled-coil region" evidence="6">
    <location>
        <begin position="92"/>
        <end position="119"/>
    </location>
</feature>
<evidence type="ECO:0000313" key="9">
    <source>
        <dbReference type="Proteomes" id="UP000005737"/>
    </source>
</evidence>
<accession>H2CHU7</accession>
<dbReference type="PANTHER" id="PTHR30204:SF94">
    <property type="entry name" value="HEAVY METAL-DEPENDENT TRANSCRIPTIONAL REGULATOR HI_0293-RELATED"/>
    <property type="match status" value="1"/>
</dbReference>
<dbReference type="EMBL" id="JH597773">
    <property type="protein sequence ID" value="EHQ06969.1"/>
    <property type="molecule type" value="Genomic_DNA"/>
</dbReference>
<dbReference type="STRING" id="183.GCA_002009735_01336"/>
<dbReference type="PROSITE" id="PS00552">
    <property type="entry name" value="HTH_MERR_1"/>
    <property type="match status" value="1"/>
</dbReference>
<protein>
    <submittedName>
        <fullName evidence="8">Transcriptional regulator, MerR family</fullName>
    </submittedName>
</protein>
<dbReference type="Proteomes" id="UP000005737">
    <property type="component" value="Unassembled WGS sequence"/>
</dbReference>
<evidence type="ECO:0000256" key="1">
    <source>
        <dbReference type="ARBA" id="ARBA00004496"/>
    </source>
</evidence>
<proteinExistence type="predicted"/>
<evidence type="ECO:0000313" key="8">
    <source>
        <dbReference type="EMBL" id="EHQ06969.1"/>
    </source>
</evidence>
<keyword evidence="9" id="KW-1185">Reference proteome</keyword>
<evidence type="ECO:0000256" key="2">
    <source>
        <dbReference type="ARBA" id="ARBA00022490"/>
    </source>
</evidence>
<name>H2CHU7_9LEPT</name>
<comment type="subcellular location">
    <subcellularLocation>
        <location evidence="1">Cytoplasm</location>
    </subcellularLocation>
</comment>
<dbReference type="InterPro" id="IPR015358">
    <property type="entry name" value="Tscrpt_reg_MerR_DNA-bd"/>
</dbReference>
<dbReference type="InterPro" id="IPR011789">
    <property type="entry name" value="CueR"/>
</dbReference>
<feature type="domain" description="HTH merR-type" evidence="7">
    <location>
        <begin position="11"/>
        <end position="80"/>
    </location>
</feature>
<dbReference type="GO" id="GO:0005507">
    <property type="term" value="F:copper ion binding"/>
    <property type="evidence" value="ECO:0007669"/>
    <property type="project" value="InterPro"/>
</dbReference>
<evidence type="ECO:0000259" key="7">
    <source>
        <dbReference type="PROSITE" id="PS50937"/>
    </source>
</evidence>
<dbReference type="InterPro" id="IPR000551">
    <property type="entry name" value="MerR-type_HTH_dom"/>
</dbReference>
<dbReference type="Pfam" id="PF00376">
    <property type="entry name" value="MerR"/>
    <property type="match status" value="1"/>
</dbReference>
<organism evidence="8 9">
    <name type="scientific">Leptonema illini DSM 21528</name>
    <dbReference type="NCBI Taxonomy" id="929563"/>
    <lineage>
        <taxon>Bacteria</taxon>
        <taxon>Pseudomonadati</taxon>
        <taxon>Spirochaetota</taxon>
        <taxon>Spirochaetia</taxon>
        <taxon>Leptospirales</taxon>
        <taxon>Leptospiraceae</taxon>
        <taxon>Leptonema</taxon>
    </lineage>
</organism>
<dbReference type="SUPFAM" id="SSF46955">
    <property type="entry name" value="Putative DNA-binding domain"/>
    <property type="match status" value="1"/>
</dbReference>
<dbReference type="PANTHER" id="PTHR30204">
    <property type="entry name" value="REDOX-CYCLING DRUG-SENSING TRANSCRIPTIONAL ACTIVATOR SOXR"/>
    <property type="match status" value="1"/>
</dbReference>
<sequence length="147" mass="16347">MPVSERSSEAGLNIGRVAARSGVSAKLIRHYESIGLIRKPGRNDSGYRLYNDNDVHTLRFIKRARGLGFSLEKIKHLLGLWQNRRRASQDVKRLAAAHLKELEQKIAEMQSMATTLNHLINHCHGDGRPDCPILADLAGESSDAACH</sequence>
<evidence type="ECO:0000256" key="6">
    <source>
        <dbReference type="SAM" id="Coils"/>
    </source>
</evidence>
<evidence type="ECO:0000256" key="5">
    <source>
        <dbReference type="ARBA" id="ARBA00023163"/>
    </source>
</evidence>
<keyword evidence="3" id="KW-0805">Transcription regulation</keyword>
<dbReference type="GO" id="GO:0005737">
    <property type="term" value="C:cytoplasm"/>
    <property type="evidence" value="ECO:0007669"/>
    <property type="project" value="UniProtKB-SubCell"/>
</dbReference>
<dbReference type="PRINTS" id="PR00040">
    <property type="entry name" value="HTHMERR"/>
</dbReference>
<reference evidence="8 9" key="1">
    <citation type="submission" date="2011-10" db="EMBL/GenBank/DDBJ databases">
        <title>The Improved High-Quality Draft genome of Leptonema illini DSM 21528.</title>
        <authorList>
            <consortium name="US DOE Joint Genome Institute (JGI-PGF)"/>
            <person name="Lucas S."/>
            <person name="Copeland A."/>
            <person name="Lapidus A."/>
            <person name="Glavina del Rio T."/>
            <person name="Dalin E."/>
            <person name="Tice H."/>
            <person name="Bruce D."/>
            <person name="Goodwin L."/>
            <person name="Pitluck S."/>
            <person name="Peters L."/>
            <person name="Mikhailova N."/>
            <person name="Held B."/>
            <person name="Kyrpides N."/>
            <person name="Mavromatis K."/>
            <person name="Ivanova N."/>
            <person name="Markowitz V."/>
            <person name="Cheng J.-F."/>
            <person name="Hugenholtz P."/>
            <person name="Woyke T."/>
            <person name="Wu D."/>
            <person name="Gronow S."/>
            <person name="Wellnitz S."/>
            <person name="Brambilla E.-M."/>
            <person name="Klenk H.-P."/>
            <person name="Eisen J.A."/>
        </authorList>
    </citation>
    <scope>NUCLEOTIDE SEQUENCE [LARGE SCALE GENOMIC DNA]</scope>
    <source>
        <strain evidence="8 9">DSM 21528</strain>
    </source>
</reference>
<dbReference type="InterPro" id="IPR009061">
    <property type="entry name" value="DNA-bd_dom_put_sf"/>
</dbReference>
<gene>
    <name evidence="8" type="ORF">Lepil_2293</name>
</gene>
<dbReference type="GO" id="GO:0003700">
    <property type="term" value="F:DNA-binding transcription factor activity"/>
    <property type="evidence" value="ECO:0007669"/>
    <property type="project" value="InterPro"/>
</dbReference>
<keyword evidence="6" id="KW-0175">Coiled coil</keyword>
<keyword evidence="2" id="KW-0963">Cytoplasm</keyword>
<evidence type="ECO:0000256" key="3">
    <source>
        <dbReference type="ARBA" id="ARBA00023015"/>
    </source>
</evidence>
<dbReference type="CDD" id="cd01108">
    <property type="entry name" value="HTH_CueR"/>
    <property type="match status" value="1"/>
</dbReference>
<dbReference type="Pfam" id="PF09278">
    <property type="entry name" value="MerR-DNA-bind"/>
    <property type="match status" value="1"/>
</dbReference>
<dbReference type="PROSITE" id="PS50937">
    <property type="entry name" value="HTH_MERR_2"/>
    <property type="match status" value="1"/>
</dbReference>
<dbReference type="SMART" id="SM00422">
    <property type="entry name" value="HTH_MERR"/>
    <property type="match status" value="1"/>
</dbReference>
<dbReference type="InterPro" id="IPR047057">
    <property type="entry name" value="MerR_fam"/>
</dbReference>
<dbReference type="GO" id="GO:0003677">
    <property type="term" value="F:DNA binding"/>
    <property type="evidence" value="ECO:0007669"/>
    <property type="project" value="UniProtKB-KW"/>
</dbReference>
<evidence type="ECO:0000256" key="4">
    <source>
        <dbReference type="ARBA" id="ARBA00023125"/>
    </source>
</evidence>
<dbReference type="AlphaFoldDB" id="H2CHU7"/>
<dbReference type="GO" id="GO:0045893">
    <property type="term" value="P:positive regulation of DNA-templated transcription"/>
    <property type="evidence" value="ECO:0007669"/>
    <property type="project" value="InterPro"/>
</dbReference>
<dbReference type="HOGENOM" id="CLU_060077_2_0_12"/>
<keyword evidence="4" id="KW-0238">DNA-binding</keyword>
<keyword evidence="5" id="KW-0804">Transcription</keyword>
<dbReference type="NCBIfam" id="TIGR02044">
    <property type="entry name" value="CueR"/>
    <property type="match status" value="1"/>
</dbReference>